<reference evidence="6" key="1">
    <citation type="submission" date="2018-04" db="EMBL/GenBank/DDBJ databases">
        <title>Draft genome sequence of the Candidatus Spirobacillus cienkowskii, a pathogen of freshwater Daphnia species, reconstructed from hemolymph metagenomic reads.</title>
        <authorList>
            <person name="Bresciani L."/>
            <person name="Lemos L.N."/>
            <person name="Wale N."/>
            <person name="Lin J.Y."/>
            <person name="Fernandes G.R."/>
            <person name="Duffy M.A."/>
            <person name="Rodrigues J.M."/>
        </authorList>
    </citation>
    <scope>NUCLEOTIDE SEQUENCE [LARGE SCALE GENOMIC DNA]</scope>
    <source>
        <strain evidence="6">Binning01</strain>
    </source>
</reference>
<dbReference type="HAMAP" id="MF_00294">
    <property type="entry name" value="Ribosomal_bL33"/>
    <property type="match status" value="1"/>
</dbReference>
<evidence type="ECO:0000256" key="5">
    <source>
        <dbReference type="HAMAP-Rule" id="MF_00294"/>
    </source>
</evidence>
<gene>
    <name evidence="5 6" type="primary">rpmG</name>
    <name evidence="6" type="ORF">DCC88_05845</name>
</gene>
<dbReference type="PANTHER" id="PTHR43168">
    <property type="entry name" value="50S RIBOSOMAL PROTEIN L33, CHLOROPLASTIC"/>
    <property type="match status" value="1"/>
</dbReference>
<evidence type="ECO:0000256" key="4">
    <source>
        <dbReference type="ARBA" id="ARBA00035176"/>
    </source>
</evidence>
<evidence type="ECO:0000313" key="7">
    <source>
        <dbReference type="Proteomes" id="UP000253934"/>
    </source>
</evidence>
<keyword evidence="7" id="KW-1185">Reference proteome</keyword>
<dbReference type="Proteomes" id="UP000253934">
    <property type="component" value="Unassembled WGS sequence"/>
</dbReference>
<dbReference type="AlphaFoldDB" id="A0A369KNQ3"/>
<dbReference type="GO" id="GO:0006412">
    <property type="term" value="P:translation"/>
    <property type="evidence" value="ECO:0007669"/>
    <property type="project" value="UniProtKB-UniRule"/>
</dbReference>
<accession>A0A369KNQ3</accession>
<sequence>MRDIIKLICSGDGKVSCSGNNLYSTTKNKKASTKKLELKKYCKFCRKHTVHRESK</sequence>
<proteinExistence type="inferred from homology"/>
<dbReference type="GO" id="GO:0003735">
    <property type="term" value="F:structural constituent of ribosome"/>
    <property type="evidence" value="ECO:0007669"/>
    <property type="project" value="InterPro"/>
</dbReference>
<dbReference type="PANTHER" id="PTHR43168:SF2">
    <property type="entry name" value="LARGE RIBOSOMAL SUBUNIT PROTEIN BL33C"/>
    <property type="match status" value="1"/>
</dbReference>
<dbReference type="InterPro" id="IPR011332">
    <property type="entry name" value="Ribosomal_zn-bd"/>
</dbReference>
<protein>
    <recommendedName>
        <fullName evidence="4 5">Large ribosomal subunit protein bL33</fullName>
    </recommendedName>
</protein>
<dbReference type="InterPro" id="IPR038584">
    <property type="entry name" value="Ribosomal_bL33_sf"/>
</dbReference>
<name>A0A369KNQ3_9BACT</name>
<dbReference type="EMBL" id="QOVW01000063">
    <property type="protein sequence ID" value="RDB36299.1"/>
    <property type="molecule type" value="Genomic_DNA"/>
</dbReference>
<dbReference type="InterPro" id="IPR001705">
    <property type="entry name" value="Ribosomal_bL33"/>
</dbReference>
<dbReference type="SUPFAM" id="SSF57829">
    <property type="entry name" value="Zn-binding ribosomal proteins"/>
    <property type="match status" value="1"/>
</dbReference>
<dbReference type="Pfam" id="PF00471">
    <property type="entry name" value="Ribosomal_L33"/>
    <property type="match status" value="1"/>
</dbReference>
<dbReference type="NCBIfam" id="TIGR01023">
    <property type="entry name" value="rpmG_bact"/>
    <property type="match status" value="1"/>
</dbReference>
<keyword evidence="2 5" id="KW-0689">Ribosomal protein</keyword>
<keyword evidence="3 5" id="KW-0687">Ribonucleoprotein</keyword>
<dbReference type="GO" id="GO:0005840">
    <property type="term" value="C:ribosome"/>
    <property type="evidence" value="ECO:0007669"/>
    <property type="project" value="UniProtKB-KW"/>
</dbReference>
<evidence type="ECO:0000256" key="1">
    <source>
        <dbReference type="ARBA" id="ARBA00007596"/>
    </source>
</evidence>
<evidence type="ECO:0000256" key="2">
    <source>
        <dbReference type="ARBA" id="ARBA00022980"/>
    </source>
</evidence>
<dbReference type="RefSeq" id="WP_338635243.1">
    <property type="nucleotide sequence ID" value="NZ_CP146516.1"/>
</dbReference>
<organism evidence="6 7">
    <name type="scientific">Spirobacillus cienkowskii</name>
    <dbReference type="NCBI Taxonomy" id="495820"/>
    <lineage>
        <taxon>Bacteria</taxon>
        <taxon>Pseudomonadati</taxon>
        <taxon>Bdellovibrionota</taxon>
        <taxon>Oligoflexia</taxon>
        <taxon>Silvanigrellales</taxon>
        <taxon>Spirobacillus</taxon>
    </lineage>
</organism>
<dbReference type="GO" id="GO:1990904">
    <property type="term" value="C:ribonucleoprotein complex"/>
    <property type="evidence" value="ECO:0007669"/>
    <property type="project" value="UniProtKB-KW"/>
</dbReference>
<dbReference type="NCBIfam" id="NF001764">
    <property type="entry name" value="PRK00504.1"/>
    <property type="match status" value="1"/>
</dbReference>
<evidence type="ECO:0000313" key="6">
    <source>
        <dbReference type="EMBL" id="RDB36299.1"/>
    </source>
</evidence>
<comment type="caution">
    <text evidence="6">The sequence shown here is derived from an EMBL/GenBank/DDBJ whole genome shotgun (WGS) entry which is preliminary data.</text>
</comment>
<dbReference type="InterPro" id="IPR018264">
    <property type="entry name" value="Ribosomal_bL33_CS"/>
</dbReference>
<comment type="similarity">
    <text evidence="1 5">Belongs to the bacterial ribosomal protein bL33 family.</text>
</comment>
<evidence type="ECO:0000256" key="3">
    <source>
        <dbReference type="ARBA" id="ARBA00023274"/>
    </source>
</evidence>
<dbReference type="NCBIfam" id="NF001860">
    <property type="entry name" value="PRK00595.1"/>
    <property type="match status" value="1"/>
</dbReference>
<dbReference type="Gene3D" id="2.20.28.120">
    <property type="entry name" value="Ribosomal protein L33"/>
    <property type="match status" value="1"/>
</dbReference>
<dbReference type="GO" id="GO:0005737">
    <property type="term" value="C:cytoplasm"/>
    <property type="evidence" value="ECO:0007669"/>
    <property type="project" value="UniProtKB-ARBA"/>
</dbReference>
<dbReference type="PROSITE" id="PS00582">
    <property type="entry name" value="RIBOSOMAL_L33"/>
    <property type="match status" value="1"/>
</dbReference>